<dbReference type="EMBL" id="JACCPJ010000002">
    <property type="protein sequence ID" value="NZD62911.1"/>
    <property type="molecule type" value="Genomic_DNA"/>
</dbReference>
<evidence type="ECO:0000313" key="2">
    <source>
        <dbReference type="EMBL" id="NZD62911.1"/>
    </source>
</evidence>
<keyword evidence="1" id="KW-1133">Transmembrane helix</keyword>
<dbReference type="AlphaFoldDB" id="A0A7Z0UD88"/>
<evidence type="ECO:0008006" key="4">
    <source>
        <dbReference type="Google" id="ProtNLM"/>
    </source>
</evidence>
<comment type="caution">
    <text evidence="2">The sequence shown here is derived from an EMBL/GenBank/DDBJ whole genome shotgun (WGS) entry which is preliminary data.</text>
</comment>
<evidence type="ECO:0000256" key="1">
    <source>
        <dbReference type="SAM" id="Phobius"/>
    </source>
</evidence>
<organism evidence="2 3">
    <name type="scientific">Rhizobium changzhiense</name>
    <dbReference type="NCBI Taxonomy" id="2692317"/>
    <lineage>
        <taxon>Bacteria</taxon>
        <taxon>Pseudomonadati</taxon>
        <taxon>Pseudomonadota</taxon>
        <taxon>Alphaproteobacteria</taxon>
        <taxon>Hyphomicrobiales</taxon>
        <taxon>Rhizobiaceae</taxon>
        <taxon>Rhizobium/Agrobacterium group</taxon>
        <taxon>Rhizobium</taxon>
    </lineage>
</organism>
<accession>A0A7Z0UD88</accession>
<protein>
    <recommendedName>
        <fullName evidence="4">DUF3307 domain-containing protein</fullName>
    </recommendedName>
</protein>
<keyword evidence="1" id="KW-0812">Transmembrane</keyword>
<sequence length="62" mass="6770">MVTGTMWLGLLGWLAHTTIDEAKARGKTTFAQDLALHIICKVIWLAYLVLFATLSHGASISL</sequence>
<proteinExistence type="predicted"/>
<feature type="transmembrane region" description="Helical" evidence="1">
    <location>
        <begin position="34"/>
        <end position="54"/>
    </location>
</feature>
<dbReference type="RefSeq" id="WP_180694266.1">
    <property type="nucleotide sequence ID" value="NZ_JACCPJ010000002.1"/>
</dbReference>
<evidence type="ECO:0000313" key="3">
    <source>
        <dbReference type="Proteomes" id="UP000532162"/>
    </source>
</evidence>
<dbReference type="Proteomes" id="UP000532162">
    <property type="component" value="Unassembled WGS sequence"/>
</dbReference>
<keyword evidence="1" id="KW-0472">Membrane</keyword>
<name>A0A7Z0UD88_9HYPH</name>
<gene>
    <name evidence="2" type="ORF">HX900_17545</name>
</gene>
<reference evidence="2 3" key="1">
    <citation type="submission" date="2020-07" db="EMBL/GenBank/DDBJ databases">
        <authorList>
            <person name="Sun Q."/>
        </authorList>
    </citation>
    <scope>NUCLEOTIDE SEQUENCE [LARGE SCALE GENOMIC DNA]</scope>
    <source>
        <strain evidence="2 3">WYCCWR 11290</strain>
    </source>
</reference>